<evidence type="ECO:0000313" key="3">
    <source>
        <dbReference type="Proteomes" id="UP000655044"/>
    </source>
</evidence>
<gene>
    <name evidence="2" type="ORF">Pro02_37210</name>
</gene>
<evidence type="ECO:0000313" key="2">
    <source>
        <dbReference type="EMBL" id="GIH85313.1"/>
    </source>
</evidence>
<feature type="compositionally biased region" description="Basic residues" evidence="1">
    <location>
        <begin position="70"/>
        <end position="85"/>
    </location>
</feature>
<protein>
    <submittedName>
        <fullName evidence="2">Uncharacterized protein</fullName>
    </submittedName>
</protein>
<sequence>MPRTRYFARMKGEVELTSVGEPAQEIAMLWSGHEVTAHRVAWPFSVRIVRGAPPRRTARIENAGKGWRTATKKGCSRSHRRETLA</sequence>
<dbReference type="Proteomes" id="UP000655044">
    <property type="component" value="Unassembled WGS sequence"/>
</dbReference>
<keyword evidence="3" id="KW-1185">Reference proteome</keyword>
<proteinExistence type="predicted"/>
<evidence type="ECO:0000256" key="1">
    <source>
        <dbReference type="SAM" id="MobiDB-lite"/>
    </source>
</evidence>
<dbReference type="EMBL" id="BOOI01000033">
    <property type="protein sequence ID" value="GIH85313.1"/>
    <property type="molecule type" value="Genomic_DNA"/>
</dbReference>
<feature type="region of interest" description="Disordered" evidence="1">
    <location>
        <begin position="61"/>
        <end position="85"/>
    </location>
</feature>
<name>A0A8J3S1H0_PLARO</name>
<dbReference type="AlphaFoldDB" id="A0A8J3S1H0"/>
<comment type="caution">
    <text evidence="2">The sequence shown here is derived from an EMBL/GenBank/DDBJ whole genome shotgun (WGS) entry which is preliminary data.</text>
</comment>
<accession>A0A8J3S1H0</accession>
<reference evidence="2" key="1">
    <citation type="submission" date="2021-01" db="EMBL/GenBank/DDBJ databases">
        <title>Whole genome shotgun sequence of Planobispora rosea NBRC 15558.</title>
        <authorList>
            <person name="Komaki H."/>
            <person name="Tamura T."/>
        </authorList>
    </citation>
    <scope>NUCLEOTIDE SEQUENCE</scope>
    <source>
        <strain evidence="2">NBRC 15558</strain>
    </source>
</reference>
<organism evidence="2 3">
    <name type="scientific">Planobispora rosea</name>
    <dbReference type="NCBI Taxonomy" id="35762"/>
    <lineage>
        <taxon>Bacteria</taxon>
        <taxon>Bacillati</taxon>
        <taxon>Actinomycetota</taxon>
        <taxon>Actinomycetes</taxon>
        <taxon>Streptosporangiales</taxon>
        <taxon>Streptosporangiaceae</taxon>
        <taxon>Planobispora</taxon>
    </lineage>
</organism>